<dbReference type="GeneID" id="110983729"/>
<keyword evidence="3" id="KW-1185">Reference proteome</keyword>
<evidence type="ECO:0000259" key="2">
    <source>
        <dbReference type="PROSITE" id="PS50042"/>
    </source>
</evidence>
<dbReference type="Gene3D" id="2.60.120.10">
    <property type="entry name" value="Jelly Rolls"/>
    <property type="match status" value="2"/>
</dbReference>
<name>A0A8B7Z6G6_ACAPL</name>
<dbReference type="PANTHER" id="PTHR23011:SF28">
    <property type="entry name" value="CYCLIC NUCLEOTIDE-BINDING DOMAIN CONTAINING PROTEIN"/>
    <property type="match status" value="1"/>
</dbReference>
<dbReference type="Proteomes" id="UP000694845">
    <property type="component" value="Unplaced"/>
</dbReference>
<dbReference type="OMA" id="MEFITKY"/>
<gene>
    <name evidence="4 5" type="primary">LOC110983729</name>
</gene>
<dbReference type="OrthoDB" id="166212at2759"/>
<feature type="compositionally biased region" description="Polar residues" evidence="1">
    <location>
        <begin position="631"/>
        <end position="642"/>
    </location>
</feature>
<dbReference type="CDD" id="cd00038">
    <property type="entry name" value="CAP_ED"/>
    <property type="match status" value="1"/>
</dbReference>
<dbReference type="Pfam" id="PF00027">
    <property type="entry name" value="cNMP_binding"/>
    <property type="match status" value="1"/>
</dbReference>
<feature type="region of interest" description="Disordered" evidence="1">
    <location>
        <begin position="540"/>
        <end position="648"/>
    </location>
</feature>
<feature type="compositionally biased region" description="Low complexity" evidence="1">
    <location>
        <begin position="619"/>
        <end position="630"/>
    </location>
</feature>
<dbReference type="InterPro" id="IPR014710">
    <property type="entry name" value="RmlC-like_jellyroll"/>
</dbReference>
<feature type="compositionally biased region" description="Basic and acidic residues" evidence="1">
    <location>
        <begin position="138"/>
        <end position="153"/>
    </location>
</feature>
<dbReference type="PANTHER" id="PTHR23011">
    <property type="entry name" value="CYCLIC NUCLEOTIDE-BINDING DOMAIN CONTAINING PROTEIN"/>
    <property type="match status" value="1"/>
</dbReference>
<feature type="domain" description="Cyclic nucleotide-binding" evidence="2">
    <location>
        <begin position="256"/>
        <end position="359"/>
    </location>
</feature>
<accession>A0A8B7Z6G6</accession>
<dbReference type="PROSITE" id="PS50042">
    <property type="entry name" value="CNMP_BINDING_3"/>
    <property type="match status" value="1"/>
</dbReference>
<feature type="compositionally biased region" description="Basic and acidic residues" evidence="1">
    <location>
        <begin position="601"/>
        <end position="616"/>
    </location>
</feature>
<feature type="region of interest" description="Disordered" evidence="1">
    <location>
        <begin position="1"/>
        <end position="30"/>
    </location>
</feature>
<dbReference type="RefSeq" id="XP_022098931.1">
    <property type="nucleotide sequence ID" value="XM_022243239.1"/>
</dbReference>
<evidence type="ECO:0000256" key="1">
    <source>
        <dbReference type="SAM" id="MobiDB-lite"/>
    </source>
</evidence>
<proteinExistence type="predicted"/>
<feature type="region of interest" description="Disordered" evidence="1">
    <location>
        <begin position="47"/>
        <end position="103"/>
    </location>
</feature>
<protein>
    <submittedName>
        <fullName evidence="4 5">Uncharacterized protein LOC110983729</fullName>
    </submittedName>
</protein>
<feature type="region of interest" description="Disordered" evidence="1">
    <location>
        <begin position="124"/>
        <end position="153"/>
    </location>
</feature>
<feature type="compositionally biased region" description="Basic and acidic residues" evidence="1">
    <location>
        <begin position="18"/>
        <end position="27"/>
    </location>
</feature>
<feature type="compositionally biased region" description="Polar residues" evidence="1">
    <location>
        <begin position="49"/>
        <end position="59"/>
    </location>
</feature>
<reference evidence="4 5" key="1">
    <citation type="submission" date="2025-04" db="UniProtKB">
        <authorList>
            <consortium name="RefSeq"/>
        </authorList>
    </citation>
    <scope>IDENTIFICATION</scope>
</reference>
<dbReference type="KEGG" id="aplc:110983729"/>
<dbReference type="AlphaFoldDB" id="A0A8B7Z6G6"/>
<evidence type="ECO:0000313" key="3">
    <source>
        <dbReference type="Proteomes" id="UP000694845"/>
    </source>
</evidence>
<dbReference type="RefSeq" id="XP_022098922.1">
    <property type="nucleotide sequence ID" value="XM_022243230.1"/>
</dbReference>
<feature type="compositionally biased region" description="Basic and acidic residues" evidence="1">
    <location>
        <begin position="86"/>
        <end position="98"/>
    </location>
</feature>
<evidence type="ECO:0000313" key="4">
    <source>
        <dbReference type="RefSeq" id="XP_022098922.1"/>
    </source>
</evidence>
<evidence type="ECO:0000313" key="5">
    <source>
        <dbReference type="RefSeq" id="XP_022098931.1"/>
    </source>
</evidence>
<dbReference type="InterPro" id="IPR018490">
    <property type="entry name" value="cNMP-bd_dom_sf"/>
</dbReference>
<feature type="compositionally biased region" description="Basic and acidic residues" evidence="1">
    <location>
        <begin position="554"/>
        <end position="570"/>
    </location>
</feature>
<organism evidence="3 5">
    <name type="scientific">Acanthaster planci</name>
    <name type="common">Crown-of-thorns starfish</name>
    <dbReference type="NCBI Taxonomy" id="133434"/>
    <lineage>
        <taxon>Eukaryota</taxon>
        <taxon>Metazoa</taxon>
        <taxon>Echinodermata</taxon>
        <taxon>Eleutherozoa</taxon>
        <taxon>Asterozoa</taxon>
        <taxon>Asteroidea</taxon>
        <taxon>Valvatacea</taxon>
        <taxon>Valvatida</taxon>
        <taxon>Acanthasteridae</taxon>
        <taxon>Acanthaster</taxon>
    </lineage>
</organism>
<dbReference type="SUPFAM" id="SSF51206">
    <property type="entry name" value="cAMP-binding domain-like"/>
    <property type="match status" value="2"/>
</dbReference>
<sequence length="783" mass="87508">MRFGETSFLSNISDMGEVTEKRQKSERPLAPLIRAPKVTTTLPHPLAKATSSVDGTSKLGQLKRREKLRTVLAMMGRSSKKTTRLRNRDGEPKTDKSTPRSLLAEHVQGSLDEDGLQLMRSPHRRGAIADGRLPIKSPRLDTEKNNSRPEPPIRLRKFGKLHTMAKIILLLLRMCRTYILTENDAKMVKLFSAIDAAQAGDKYKIRGDLLFDVTMFRAKKQNKISSETKRVLKTSPPVRTEKDVHHVQVELQQMEFITKYPVHMQRSLIRAGAFESYETGRVIIRHGRRPYAFYLVLGGSALLLEGDPQNSGRPAAALLKGHVFGHEAIINRGRHNVTVISKEYIELLSLTAEEYSRIFLAGGVSNISGIDGSCFIESVSIFKGWPLHLLKKHPKKCRFNFFTRGIVIEQDSSRSDWIYIIKSGSCAVLKKLHYGEPLSAKRKRNLPAISLRRGASLSLSHEEQLANRLRDMQKKRAKALKGKSRRLKDTRPTNIVRIPMMEDSLSTDLLGHELSTLDQKPSLPNVNQCDILPAIVISHSSRPASSSSQVLYDSMEHGPESPHSPADGEIKPVFSGFSRGPFLTHTKHLPKISEGGQSGETPHHETDSITDLEKNRAPSSHSSDSVQSYSHLETQAHPNPSYQLDDGLTNDEQFAKTTNIGRDTFVQIDVLESGAIFGVSDLVFGKQPGLCLVSNGAECIMVAKKFYAKHATEANLKAITDHLRPYPTEDTLLRDLREKLTWQDHRTKTLSDTAHNLRRQRRESLAGVGLPRPQAAISMNIGP</sequence>
<dbReference type="InterPro" id="IPR000595">
    <property type="entry name" value="cNMP-bd_dom"/>
</dbReference>